<dbReference type="Proteomes" id="UP001066276">
    <property type="component" value="Chromosome 6"/>
</dbReference>
<dbReference type="AlphaFoldDB" id="A0AAV7QBS1"/>
<name>A0AAV7QBS1_PLEWA</name>
<organism evidence="1 2">
    <name type="scientific">Pleurodeles waltl</name>
    <name type="common">Iberian ribbed newt</name>
    <dbReference type="NCBI Taxonomy" id="8319"/>
    <lineage>
        <taxon>Eukaryota</taxon>
        <taxon>Metazoa</taxon>
        <taxon>Chordata</taxon>
        <taxon>Craniata</taxon>
        <taxon>Vertebrata</taxon>
        <taxon>Euteleostomi</taxon>
        <taxon>Amphibia</taxon>
        <taxon>Batrachia</taxon>
        <taxon>Caudata</taxon>
        <taxon>Salamandroidea</taxon>
        <taxon>Salamandridae</taxon>
        <taxon>Pleurodelinae</taxon>
        <taxon>Pleurodeles</taxon>
    </lineage>
</organism>
<dbReference type="EMBL" id="JANPWB010000010">
    <property type="protein sequence ID" value="KAJ1136654.1"/>
    <property type="molecule type" value="Genomic_DNA"/>
</dbReference>
<sequence length="160" mass="18252">MEGQMGELKEDFVFIHQDFRNTTRMVKEIEGLLLGTEDAEKTRVEYMAHLQCQVGQLEARVEDAEGRTRHKTLRIVGIAEGEKGAIPMKFVYDWLQIWVPSDVLSNCFIVKIAHRELVAKPLVGAPLCPFIVKVLNYADKDDVLWVARRAGQVSFQSSQY</sequence>
<dbReference type="Gene3D" id="3.30.70.1820">
    <property type="entry name" value="L1 transposable element, RRM domain"/>
    <property type="match status" value="1"/>
</dbReference>
<evidence type="ECO:0000313" key="1">
    <source>
        <dbReference type="EMBL" id="KAJ1136654.1"/>
    </source>
</evidence>
<keyword evidence="2" id="KW-1185">Reference proteome</keyword>
<protein>
    <submittedName>
        <fullName evidence="1">Uncharacterized protein</fullName>
    </submittedName>
</protein>
<evidence type="ECO:0000313" key="2">
    <source>
        <dbReference type="Proteomes" id="UP001066276"/>
    </source>
</evidence>
<reference evidence="1" key="1">
    <citation type="journal article" date="2022" name="bioRxiv">
        <title>Sequencing and chromosome-scale assembly of the giantPleurodeles waltlgenome.</title>
        <authorList>
            <person name="Brown T."/>
            <person name="Elewa A."/>
            <person name="Iarovenko S."/>
            <person name="Subramanian E."/>
            <person name="Araus A.J."/>
            <person name="Petzold A."/>
            <person name="Susuki M."/>
            <person name="Suzuki K.-i.T."/>
            <person name="Hayashi T."/>
            <person name="Toyoda A."/>
            <person name="Oliveira C."/>
            <person name="Osipova E."/>
            <person name="Leigh N.D."/>
            <person name="Simon A."/>
            <person name="Yun M.H."/>
        </authorList>
    </citation>
    <scope>NUCLEOTIDE SEQUENCE</scope>
    <source>
        <strain evidence="1">20211129_DDA</strain>
        <tissue evidence="1">Liver</tissue>
    </source>
</reference>
<comment type="caution">
    <text evidence="1">The sequence shown here is derived from an EMBL/GenBank/DDBJ whole genome shotgun (WGS) entry which is preliminary data.</text>
</comment>
<proteinExistence type="predicted"/>
<gene>
    <name evidence="1" type="ORF">NDU88_003069</name>
</gene>
<accession>A0AAV7QBS1</accession>